<keyword evidence="1" id="KW-1133">Transmembrane helix</keyword>
<dbReference type="Pfam" id="PF07963">
    <property type="entry name" value="N_methyl"/>
    <property type="match status" value="1"/>
</dbReference>
<keyword evidence="1" id="KW-0472">Membrane</keyword>
<dbReference type="Gene3D" id="2.10.10.90">
    <property type="match status" value="1"/>
</dbReference>
<proteinExistence type="predicted"/>
<protein>
    <recommendedName>
        <fullName evidence="4">Prepilin-type N-terminal cleavage/methylation domain-containing protein</fullName>
    </recommendedName>
</protein>
<dbReference type="InterPro" id="IPR012902">
    <property type="entry name" value="N_methyl_site"/>
</dbReference>
<dbReference type="AlphaFoldDB" id="E7GCK1"/>
<dbReference type="OrthoDB" id="1654726at2"/>
<dbReference type="PROSITE" id="PS00409">
    <property type="entry name" value="PROKAR_NTER_METHYL"/>
    <property type="match status" value="1"/>
</dbReference>
<dbReference type="NCBIfam" id="TIGR02532">
    <property type="entry name" value="IV_pilin_GFxxxE"/>
    <property type="match status" value="1"/>
</dbReference>
<evidence type="ECO:0000313" key="3">
    <source>
        <dbReference type="Proteomes" id="UP000003157"/>
    </source>
</evidence>
<dbReference type="RefSeq" id="WP_008789581.1">
    <property type="nucleotide sequence ID" value="NZ_AKCB01000001.1"/>
</dbReference>
<evidence type="ECO:0008006" key="4">
    <source>
        <dbReference type="Google" id="ProtNLM"/>
    </source>
</evidence>
<reference evidence="2 3" key="1">
    <citation type="submission" date="2010-12" db="EMBL/GenBank/DDBJ databases">
        <title>The Genome Sequence of Coprobacillus sp. strain 29_1.</title>
        <authorList>
            <consortium name="The Broad Institute Genome Sequencing Platform"/>
            <person name="Earl A."/>
            <person name="Ward D."/>
            <person name="Feldgarden M."/>
            <person name="Gevers D."/>
            <person name="Daigneault M."/>
            <person name="Sibley C.D."/>
            <person name="White A."/>
            <person name="Strauss J."/>
            <person name="Allen-Vercoe E."/>
            <person name="Young S.K."/>
            <person name="Zeng Q."/>
            <person name="Gargeya S."/>
            <person name="Fitzgerald M."/>
            <person name="Haas B."/>
            <person name="Abouelleil A."/>
            <person name="Alvarado L."/>
            <person name="Arachchi H.M."/>
            <person name="Berlin A."/>
            <person name="Brown A."/>
            <person name="Chapman S.B."/>
            <person name="Chen Z."/>
            <person name="Dunbar C."/>
            <person name="Freedman E."/>
            <person name="Gearin G."/>
            <person name="Gellesch M."/>
            <person name="Goldberg J."/>
            <person name="Griggs A."/>
            <person name="Gujja S."/>
            <person name="Heilman E."/>
            <person name="Heiman D."/>
            <person name="Howarth C."/>
            <person name="Larson L."/>
            <person name="Lui A."/>
            <person name="MacDonald P.J.P."/>
            <person name="Mehta T."/>
            <person name="Montmayeur A."/>
            <person name="Murphy C."/>
            <person name="Neiman D."/>
            <person name="Pearson M."/>
            <person name="Priest M."/>
            <person name="Roberts A."/>
            <person name="Saif S."/>
            <person name="Shea T."/>
            <person name="Shenoy N."/>
            <person name="Sisk P."/>
            <person name="Stolte C."/>
            <person name="Sykes S."/>
            <person name="White J."/>
            <person name="Yandava C."/>
            <person name="Nusbaum C."/>
            <person name="Birren B."/>
        </authorList>
    </citation>
    <scope>NUCLEOTIDE SEQUENCE [LARGE SCALE GENOMIC DNA]</scope>
    <source>
        <strain evidence="2 3">29_1</strain>
    </source>
</reference>
<organism evidence="2 3">
    <name type="scientific">Coprobacillus cateniformis</name>
    <dbReference type="NCBI Taxonomy" id="100884"/>
    <lineage>
        <taxon>Bacteria</taxon>
        <taxon>Bacillati</taxon>
        <taxon>Bacillota</taxon>
        <taxon>Erysipelotrichia</taxon>
        <taxon>Erysipelotrichales</taxon>
        <taxon>Coprobacillaceae</taxon>
        <taxon>Coprobacillus</taxon>
    </lineage>
</organism>
<sequence>MRKNRHGFTLIEIIVSIAIASIVLLIAGSMILSSTKFMGTTVETDLNKRKIDSTIDFIRGEIIYSTDVRFVKEDSQYAPNYQKDNNWHYIYIKDGYLYHDGQKVFGEEFYNSDILSVYIKGDYENKQRIDMKYSLLDYHKENVYSSRDTVMFMNLSVSEDIQKQALYTADYYELSYNGYWLFYNKKYTEPVIENPKEGDGTVHDQLLSMALGTNRWFYSTSYFYRFGDRVFHNGYWWMYNATTNSGSDVPGTSSSFWKRLTSEWTEQSRYSIGDVIIFEGKYYRRIVDASWNAKPTDQWNKQWEEISKEVAQETVYNIPDNEYVAYDKKTVISKLNNIDLDKIPTYIPENNNSYHVFYNETPTKATDFVKIKDQVVTGDYYHYYYRVFNNDAKPGEKSNGFFGWQEIKIDYDENSAYVVGDSVLSVANNGALKSHFEVQMDILTEQTIQNIKNKLGSQYTDDLLYSNYLNPGGEFNFTNQFVWKKLY</sequence>
<accession>E7GCK1</accession>
<dbReference type="Proteomes" id="UP000003157">
    <property type="component" value="Unassembled WGS sequence"/>
</dbReference>
<dbReference type="STRING" id="100884.GCA_000269565_00145"/>
<comment type="caution">
    <text evidence="2">The sequence shown here is derived from an EMBL/GenBank/DDBJ whole genome shotgun (WGS) entry which is preliminary data.</text>
</comment>
<dbReference type="eggNOG" id="ENOG5032S7Y">
    <property type="taxonomic scope" value="Bacteria"/>
</dbReference>
<feature type="transmembrane region" description="Helical" evidence="1">
    <location>
        <begin position="7"/>
        <end position="32"/>
    </location>
</feature>
<dbReference type="EMBL" id="ADKX01000039">
    <property type="protein sequence ID" value="EFW04210.1"/>
    <property type="molecule type" value="Genomic_DNA"/>
</dbReference>
<dbReference type="HOGENOM" id="CLU_559864_0_0_9"/>
<keyword evidence="3" id="KW-1185">Reference proteome</keyword>
<evidence type="ECO:0000256" key="1">
    <source>
        <dbReference type="SAM" id="Phobius"/>
    </source>
</evidence>
<evidence type="ECO:0000313" key="2">
    <source>
        <dbReference type="EMBL" id="EFW04210.1"/>
    </source>
</evidence>
<name>E7GCK1_9FIRM</name>
<gene>
    <name evidence="2" type="ORF">HMPREF9488_02493</name>
</gene>
<dbReference type="GeneID" id="78228078"/>
<keyword evidence="1" id="KW-0812">Transmembrane</keyword>